<evidence type="ECO:0000256" key="1">
    <source>
        <dbReference type="ARBA" id="ARBA00022679"/>
    </source>
</evidence>
<evidence type="ECO:0000256" key="3">
    <source>
        <dbReference type="ARBA" id="ARBA00022722"/>
    </source>
</evidence>
<proteinExistence type="predicted"/>
<dbReference type="PANTHER" id="PTHR41694">
    <property type="entry name" value="ENDOGENOUS RETROVIRUS GROUP K MEMBER POL PROTEIN"/>
    <property type="match status" value="1"/>
</dbReference>
<dbReference type="InterPro" id="IPR036397">
    <property type="entry name" value="RNaseH_sf"/>
</dbReference>
<evidence type="ECO:0000259" key="8">
    <source>
        <dbReference type="Pfam" id="PF17921"/>
    </source>
</evidence>
<sequence>MGPSAKNIASSRLKGRPSKRGEILQLLEAVWAPQHLAIIHCQGHQKRNDELAAGNHLANQAARAAAQDTDAAINASTTPASPSPTYTAAEDSWAQNEGATRHPQGWWILRDGRLFIWAALAPRIISEHHSTSHLGKTGLKKLLAKNFYTARLTALCRSITERCASCAEHNPKTGPTPPPGVQ</sequence>
<evidence type="ECO:0000256" key="6">
    <source>
        <dbReference type="ARBA" id="ARBA00022918"/>
    </source>
</evidence>
<evidence type="ECO:0000256" key="2">
    <source>
        <dbReference type="ARBA" id="ARBA00022695"/>
    </source>
</evidence>
<feature type="domain" description="Integrase zinc-binding" evidence="8">
    <location>
        <begin position="119"/>
        <end position="171"/>
    </location>
</feature>
<dbReference type="Gene3D" id="3.30.420.10">
    <property type="entry name" value="Ribonuclease H-like superfamily/Ribonuclease H"/>
    <property type="match status" value="1"/>
</dbReference>
<protein>
    <recommendedName>
        <fullName evidence="8">Integrase zinc-binding domain-containing protein</fullName>
    </recommendedName>
</protein>
<dbReference type="GO" id="GO:0016787">
    <property type="term" value="F:hydrolase activity"/>
    <property type="evidence" value="ECO:0007669"/>
    <property type="project" value="UniProtKB-KW"/>
</dbReference>
<dbReference type="Pfam" id="PF17921">
    <property type="entry name" value="Integrase_H2C2"/>
    <property type="match status" value="1"/>
</dbReference>
<reference evidence="9 10" key="1">
    <citation type="journal article" date="2020" name="Nature">
        <title>Six reference-quality genomes reveal evolution of bat adaptations.</title>
        <authorList>
            <person name="Jebb D."/>
            <person name="Huang Z."/>
            <person name="Pippel M."/>
            <person name="Hughes G.M."/>
            <person name="Lavrichenko K."/>
            <person name="Devanna P."/>
            <person name="Winkler S."/>
            <person name="Jermiin L.S."/>
            <person name="Skirmuntt E.C."/>
            <person name="Katzourakis A."/>
            <person name="Burkitt-Gray L."/>
            <person name="Ray D.A."/>
            <person name="Sullivan K.A.M."/>
            <person name="Roscito J.G."/>
            <person name="Kirilenko B.M."/>
            <person name="Davalos L.M."/>
            <person name="Corthals A.P."/>
            <person name="Power M.L."/>
            <person name="Jones G."/>
            <person name="Ransome R.D."/>
            <person name="Dechmann D.K.N."/>
            <person name="Locatelli A.G."/>
            <person name="Puechmaille S.J."/>
            <person name="Fedrigo O."/>
            <person name="Jarvis E.D."/>
            <person name="Hiller M."/>
            <person name="Vernes S.C."/>
            <person name="Myers E.W."/>
            <person name="Teeling E.C."/>
        </authorList>
    </citation>
    <scope>NUCLEOTIDE SEQUENCE [LARGE SCALE GENOMIC DNA]</scope>
    <source>
        <strain evidence="9">MRhiFer1</strain>
        <tissue evidence="9">Lung</tissue>
    </source>
</reference>
<evidence type="ECO:0000256" key="5">
    <source>
        <dbReference type="ARBA" id="ARBA00022801"/>
    </source>
</evidence>
<evidence type="ECO:0000313" key="9">
    <source>
        <dbReference type="EMBL" id="KAF6327508.1"/>
    </source>
</evidence>
<evidence type="ECO:0000256" key="4">
    <source>
        <dbReference type="ARBA" id="ARBA00022759"/>
    </source>
</evidence>
<keyword evidence="5" id="KW-0378">Hydrolase</keyword>
<keyword evidence="2" id="KW-0548">Nucleotidyltransferase</keyword>
<dbReference type="GO" id="GO:0003676">
    <property type="term" value="F:nucleic acid binding"/>
    <property type="evidence" value="ECO:0007669"/>
    <property type="project" value="InterPro"/>
</dbReference>
<keyword evidence="4" id="KW-0255">Endonuclease</keyword>
<keyword evidence="1" id="KW-0808">Transferase</keyword>
<gene>
    <name evidence="9" type="ORF">mRhiFer1_008232</name>
</gene>
<dbReference type="GO" id="GO:0004519">
    <property type="term" value="F:endonuclease activity"/>
    <property type="evidence" value="ECO:0007669"/>
    <property type="project" value="UniProtKB-KW"/>
</dbReference>
<dbReference type="InterPro" id="IPR041588">
    <property type="entry name" value="Integrase_H2C2"/>
</dbReference>
<feature type="region of interest" description="Disordered" evidence="7">
    <location>
        <begin position="62"/>
        <end position="97"/>
    </location>
</feature>
<dbReference type="PANTHER" id="PTHR41694:SF5">
    <property type="entry name" value="RIBONUCLEASE H"/>
    <property type="match status" value="1"/>
</dbReference>
<dbReference type="EMBL" id="JACAGC010000012">
    <property type="protein sequence ID" value="KAF6327508.1"/>
    <property type="molecule type" value="Genomic_DNA"/>
</dbReference>
<accession>A0A7J7VR59</accession>
<dbReference type="Gene3D" id="1.10.340.70">
    <property type="match status" value="1"/>
</dbReference>
<organism evidence="9 10">
    <name type="scientific">Rhinolophus ferrumequinum</name>
    <name type="common">Greater horseshoe bat</name>
    <dbReference type="NCBI Taxonomy" id="59479"/>
    <lineage>
        <taxon>Eukaryota</taxon>
        <taxon>Metazoa</taxon>
        <taxon>Chordata</taxon>
        <taxon>Craniata</taxon>
        <taxon>Vertebrata</taxon>
        <taxon>Euteleostomi</taxon>
        <taxon>Mammalia</taxon>
        <taxon>Eutheria</taxon>
        <taxon>Laurasiatheria</taxon>
        <taxon>Chiroptera</taxon>
        <taxon>Yinpterochiroptera</taxon>
        <taxon>Rhinolophoidea</taxon>
        <taxon>Rhinolophidae</taxon>
        <taxon>Rhinolophinae</taxon>
        <taxon>Rhinolophus</taxon>
    </lineage>
</organism>
<dbReference type="AlphaFoldDB" id="A0A7J7VR59"/>
<dbReference type="GO" id="GO:0003964">
    <property type="term" value="F:RNA-directed DNA polymerase activity"/>
    <property type="evidence" value="ECO:0007669"/>
    <property type="project" value="UniProtKB-KW"/>
</dbReference>
<evidence type="ECO:0000256" key="7">
    <source>
        <dbReference type="SAM" id="MobiDB-lite"/>
    </source>
</evidence>
<comment type="caution">
    <text evidence="9">The sequence shown here is derived from an EMBL/GenBank/DDBJ whole genome shotgun (WGS) entry which is preliminary data.</text>
</comment>
<keyword evidence="3" id="KW-0540">Nuclease</keyword>
<keyword evidence="6" id="KW-0695">RNA-directed DNA polymerase</keyword>
<evidence type="ECO:0000313" key="10">
    <source>
        <dbReference type="Proteomes" id="UP000585614"/>
    </source>
</evidence>
<feature type="compositionally biased region" description="Low complexity" evidence="7">
    <location>
        <begin position="62"/>
        <end position="89"/>
    </location>
</feature>
<name>A0A7J7VR59_RHIFE</name>
<dbReference type="Proteomes" id="UP000585614">
    <property type="component" value="Unassembled WGS sequence"/>
</dbReference>